<dbReference type="AlphaFoldDB" id="A0A9E8N4G6"/>
<protein>
    <submittedName>
        <fullName evidence="1">Uncharacterized protein</fullName>
    </submittedName>
</protein>
<dbReference type="Proteomes" id="UP001164653">
    <property type="component" value="Chromosome"/>
</dbReference>
<name>A0A9E8N4G6_9BACT</name>
<proteinExistence type="predicted"/>
<evidence type="ECO:0000313" key="1">
    <source>
        <dbReference type="EMBL" id="WAC09595.1"/>
    </source>
</evidence>
<evidence type="ECO:0000313" key="2">
    <source>
        <dbReference type="Proteomes" id="UP001164653"/>
    </source>
</evidence>
<reference evidence="1" key="1">
    <citation type="submission" date="2022-11" db="EMBL/GenBank/DDBJ databases">
        <title>Dyadobacter pollutisoli sp. nov., isolated from plastic dumped soil.</title>
        <authorList>
            <person name="Kim J.M."/>
            <person name="Kim K.R."/>
            <person name="Lee J.K."/>
            <person name="Hao L."/>
            <person name="Jeon C.O."/>
        </authorList>
    </citation>
    <scope>NUCLEOTIDE SEQUENCE</scope>
    <source>
        <strain evidence="1">U1</strain>
    </source>
</reference>
<sequence length="143" mass="16037">MEVHFEIFIASGRFGSLSARSSSSDIRRAFGEPDIFTPARKSYPMMLVYGDVEFVLRNDRLTFAAISLLKKVPSLPPTMILHGSVGASERCVDKVKEMLVRRGISWTLDVIMSEEGAPVFVTEKRVHLAFTQNILQRVGAEYI</sequence>
<gene>
    <name evidence="1" type="ORF">ON006_17735</name>
</gene>
<keyword evidence="2" id="KW-1185">Reference proteome</keyword>
<organism evidence="1 2">
    <name type="scientific">Dyadobacter pollutisoli</name>
    <dbReference type="NCBI Taxonomy" id="2910158"/>
    <lineage>
        <taxon>Bacteria</taxon>
        <taxon>Pseudomonadati</taxon>
        <taxon>Bacteroidota</taxon>
        <taxon>Cytophagia</taxon>
        <taxon>Cytophagales</taxon>
        <taxon>Spirosomataceae</taxon>
        <taxon>Dyadobacter</taxon>
    </lineage>
</organism>
<accession>A0A9E8N4G6</accession>
<dbReference type="KEGG" id="dpf:ON006_17735"/>
<dbReference type="EMBL" id="CP112998">
    <property type="protein sequence ID" value="WAC09595.1"/>
    <property type="molecule type" value="Genomic_DNA"/>
</dbReference>
<dbReference type="RefSeq" id="WP_244820711.1">
    <property type="nucleotide sequence ID" value="NZ_CP112998.1"/>
</dbReference>